<feature type="compositionally biased region" description="Pro residues" evidence="1">
    <location>
        <begin position="472"/>
        <end position="482"/>
    </location>
</feature>
<proteinExistence type="predicted"/>
<feature type="compositionally biased region" description="Basic residues" evidence="1">
    <location>
        <begin position="231"/>
        <end position="242"/>
    </location>
</feature>
<organism evidence="2 3">
    <name type="scientific">Podospora aff. communis PSN243</name>
    <dbReference type="NCBI Taxonomy" id="3040156"/>
    <lineage>
        <taxon>Eukaryota</taxon>
        <taxon>Fungi</taxon>
        <taxon>Dikarya</taxon>
        <taxon>Ascomycota</taxon>
        <taxon>Pezizomycotina</taxon>
        <taxon>Sordariomycetes</taxon>
        <taxon>Sordariomycetidae</taxon>
        <taxon>Sordariales</taxon>
        <taxon>Podosporaceae</taxon>
        <taxon>Podospora</taxon>
    </lineage>
</organism>
<gene>
    <name evidence="2" type="ORF">QBC34DRAFT_440777</name>
</gene>
<feature type="compositionally biased region" description="Low complexity" evidence="1">
    <location>
        <begin position="341"/>
        <end position="355"/>
    </location>
</feature>
<accession>A0AAV9GGT9</accession>
<name>A0AAV9GGT9_9PEZI</name>
<feature type="compositionally biased region" description="Polar residues" evidence="1">
    <location>
        <begin position="212"/>
        <end position="223"/>
    </location>
</feature>
<evidence type="ECO:0000313" key="2">
    <source>
        <dbReference type="EMBL" id="KAK4446512.1"/>
    </source>
</evidence>
<dbReference type="AlphaFoldDB" id="A0AAV9GGT9"/>
<reference evidence="2" key="1">
    <citation type="journal article" date="2023" name="Mol. Phylogenet. Evol.">
        <title>Genome-scale phylogeny and comparative genomics of the fungal order Sordariales.</title>
        <authorList>
            <person name="Hensen N."/>
            <person name="Bonometti L."/>
            <person name="Westerberg I."/>
            <person name="Brannstrom I.O."/>
            <person name="Guillou S."/>
            <person name="Cros-Aarteil S."/>
            <person name="Calhoun S."/>
            <person name="Haridas S."/>
            <person name="Kuo A."/>
            <person name="Mondo S."/>
            <person name="Pangilinan J."/>
            <person name="Riley R."/>
            <person name="LaButti K."/>
            <person name="Andreopoulos B."/>
            <person name="Lipzen A."/>
            <person name="Chen C."/>
            <person name="Yan M."/>
            <person name="Daum C."/>
            <person name="Ng V."/>
            <person name="Clum A."/>
            <person name="Steindorff A."/>
            <person name="Ohm R.A."/>
            <person name="Martin F."/>
            <person name="Silar P."/>
            <person name="Natvig D.O."/>
            <person name="Lalanne C."/>
            <person name="Gautier V."/>
            <person name="Ament-Velasquez S.L."/>
            <person name="Kruys A."/>
            <person name="Hutchinson M.I."/>
            <person name="Powell A.J."/>
            <person name="Barry K."/>
            <person name="Miller A.N."/>
            <person name="Grigoriev I.V."/>
            <person name="Debuchy R."/>
            <person name="Gladieux P."/>
            <person name="Hiltunen Thoren M."/>
            <person name="Johannesson H."/>
        </authorList>
    </citation>
    <scope>NUCLEOTIDE SEQUENCE</scope>
    <source>
        <strain evidence="2">PSN243</strain>
    </source>
</reference>
<sequence>MEFGDGFPDMLDMDFGMDFPQSLLGFEFLSAEEFGELERGIAEDNLALAKKIIAHRVRLPSIPGKTHSSATAGKRPSASIKPITPAKAKGKAKAASKATPKKTSKKTSKTTPYPTPKTTPSATKSKKRTAREISEEYEPVAKKKKVTPLTRRSGRLSTSNEAKVDEVSAKSPMSPKRRREPTVDASSDSDHARPSKRMKMTTEKPKKRKRQPVSSDSEMSSNDFLPARPRIPPRGKTTRSKNLKASTPRTPAPAEKKAKTEATPNKTAAAPKSSIKAGSNMKVTKFNGAEAKKTATFRKLPPRAKGSSGSNMAPERHVHFDVDNSGDEESATPAPRSRSQKAASNSKATAKALSAQSPSPSPVEGMVYAHGLLFPAPRSSRTPPQPPTLTTSIPPRTTSYSPAMSSNSTPAPDLISRRKSKAPPPKRQSKRQTARRNRNRTASLSSLEVWDEYPSTPTPPLAKQSSRSSAPSPSPSPKPPQFSLPTTHPYKPLWSPTSPPFTSPWPPLRGVPLCAACFRATLSRWHRIRRGFILVLRLLGGDSALSSLRAAVGGFEIALGRYPPGRFARDEAVGGDVLLTLLLRREVRRRMEVNPGLGVFGVGNAMESLTHDVGLGGEGAEVLEGRYKGVLERVGYLEGGGQRQGGERGGGTAEGRLSWWAFDEVLLDYAGRVGRTQEGFEFEFDKLLMEKARGAALAGASTSETVERVVGMAAAVKGGAELDRLVAEMGLNLSVRDVLRVVQGEIEEVVEGFERDGKEEEGVLPCVCDGGVRDGKPWFRPLVEVFDFSEDEARWSSAEDFIHVVEGRGGLLLDPVPALEIVVDGTGGETRVVLVEMGSVLDDIMMEDGEGEMVSPNRQPVGVREHWESGALKGERAV</sequence>
<feature type="compositionally biased region" description="Low complexity" evidence="1">
    <location>
        <begin position="109"/>
        <end position="123"/>
    </location>
</feature>
<evidence type="ECO:0000256" key="1">
    <source>
        <dbReference type="SAM" id="MobiDB-lite"/>
    </source>
</evidence>
<keyword evidence="3" id="KW-1185">Reference proteome</keyword>
<feature type="compositionally biased region" description="Polar residues" evidence="1">
    <location>
        <begin position="396"/>
        <end position="410"/>
    </location>
</feature>
<feature type="compositionally biased region" description="Basic residues" evidence="1">
    <location>
        <begin position="194"/>
        <end position="211"/>
    </location>
</feature>
<feature type="compositionally biased region" description="Basic residues" evidence="1">
    <location>
        <begin position="427"/>
        <end position="439"/>
    </location>
</feature>
<feature type="compositionally biased region" description="Low complexity" evidence="1">
    <location>
        <begin position="375"/>
        <end position="395"/>
    </location>
</feature>
<feature type="region of interest" description="Disordered" evidence="1">
    <location>
        <begin position="62"/>
        <end position="490"/>
    </location>
</feature>
<comment type="caution">
    <text evidence="2">The sequence shown here is derived from an EMBL/GenBank/DDBJ whole genome shotgun (WGS) entry which is preliminary data.</text>
</comment>
<evidence type="ECO:0000313" key="3">
    <source>
        <dbReference type="Proteomes" id="UP001321760"/>
    </source>
</evidence>
<feature type="compositionally biased region" description="Low complexity" evidence="1">
    <location>
        <begin position="261"/>
        <end position="272"/>
    </location>
</feature>
<protein>
    <submittedName>
        <fullName evidence="2">Uncharacterized protein</fullName>
    </submittedName>
</protein>
<feature type="compositionally biased region" description="Basic residues" evidence="1">
    <location>
        <begin position="88"/>
        <end position="108"/>
    </location>
</feature>
<dbReference type="Proteomes" id="UP001321760">
    <property type="component" value="Unassembled WGS sequence"/>
</dbReference>
<reference evidence="2" key="2">
    <citation type="submission" date="2023-05" db="EMBL/GenBank/DDBJ databases">
        <authorList>
            <consortium name="Lawrence Berkeley National Laboratory"/>
            <person name="Steindorff A."/>
            <person name="Hensen N."/>
            <person name="Bonometti L."/>
            <person name="Westerberg I."/>
            <person name="Brannstrom I.O."/>
            <person name="Guillou S."/>
            <person name="Cros-Aarteil S."/>
            <person name="Calhoun S."/>
            <person name="Haridas S."/>
            <person name="Kuo A."/>
            <person name="Mondo S."/>
            <person name="Pangilinan J."/>
            <person name="Riley R."/>
            <person name="Labutti K."/>
            <person name="Andreopoulos B."/>
            <person name="Lipzen A."/>
            <person name="Chen C."/>
            <person name="Yanf M."/>
            <person name="Daum C."/>
            <person name="Ng V."/>
            <person name="Clum A."/>
            <person name="Ohm R."/>
            <person name="Martin F."/>
            <person name="Silar P."/>
            <person name="Natvig D."/>
            <person name="Lalanne C."/>
            <person name="Gautier V."/>
            <person name="Ament-Velasquez S.L."/>
            <person name="Kruys A."/>
            <person name="Hutchinson M.I."/>
            <person name="Powell A.J."/>
            <person name="Barry K."/>
            <person name="Miller A.N."/>
            <person name="Grigoriev I.V."/>
            <person name="Debuchy R."/>
            <person name="Gladieux P."/>
            <person name="Thoren M.H."/>
            <person name="Johannesson H."/>
        </authorList>
    </citation>
    <scope>NUCLEOTIDE SEQUENCE</scope>
    <source>
        <strain evidence="2">PSN243</strain>
    </source>
</reference>
<dbReference type="EMBL" id="MU865956">
    <property type="protein sequence ID" value="KAK4446512.1"/>
    <property type="molecule type" value="Genomic_DNA"/>
</dbReference>